<protein>
    <submittedName>
        <fullName evidence="1">Uncharacterized protein</fullName>
    </submittedName>
</protein>
<sequence>MKEPIFCYRISAEAGIAHDGEGNDRPAYTQVSAGNGVDLEEKDYNNFHENIKYMVAGQMGIAPEHFEPISREEYALRVEEDE</sequence>
<reference evidence="2" key="1">
    <citation type="submission" date="2016-10" db="EMBL/GenBank/DDBJ databases">
        <authorList>
            <person name="Varghese N."/>
            <person name="Submissions S."/>
        </authorList>
    </citation>
    <scope>NUCLEOTIDE SEQUENCE [LARGE SCALE GENOMIC DNA]</scope>
    <source>
        <strain evidence="2">DSM 4771</strain>
    </source>
</reference>
<name>A0A1G8WF71_9BACI</name>
<gene>
    <name evidence="1" type="ORF">SAMN04490247_3163</name>
</gene>
<dbReference type="EMBL" id="FNEV01000015">
    <property type="protein sequence ID" value="SDJ76806.1"/>
    <property type="molecule type" value="Genomic_DNA"/>
</dbReference>
<dbReference type="RefSeq" id="WP_093194808.1">
    <property type="nucleotide sequence ID" value="NZ_FNEV01000015.1"/>
</dbReference>
<dbReference type="STRING" id="86666.SAMN04490247_3163"/>
<organism evidence="1 2">
    <name type="scientific">Salimicrobium halophilum</name>
    <dbReference type="NCBI Taxonomy" id="86666"/>
    <lineage>
        <taxon>Bacteria</taxon>
        <taxon>Bacillati</taxon>
        <taxon>Bacillota</taxon>
        <taxon>Bacilli</taxon>
        <taxon>Bacillales</taxon>
        <taxon>Bacillaceae</taxon>
        <taxon>Salimicrobium</taxon>
    </lineage>
</organism>
<dbReference type="AlphaFoldDB" id="A0A1G8WF71"/>
<dbReference type="Proteomes" id="UP000199225">
    <property type="component" value="Unassembled WGS sequence"/>
</dbReference>
<dbReference type="OrthoDB" id="2673502at2"/>
<proteinExistence type="predicted"/>
<accession>A0A1G8WF71</accession>
<evidence type="ECO:0000313" key="1">
    <source>
        <dbReference type="EMBL" id="SDJ76806.1"/>
    </source>
</evidence>
<evidence type="ECO:0000313" key="2">
    <source>
        <dbReference type="Proteomes" id="UP000199225"/>
    </source>
</evidence>
<keyword evidence="2" id="KW-1185">Reference proteome</keyword>